<dbReference type="GO" id="GO:0009507">
    <property type="term" value="C:chloroplast"/>
    <property type="evidence" value="ECO:0007669"/>
    <property type="project" value="TreeGrafter"/>
</dbReference>
<dbReference type="PANTHER" id="PTHR28630:SF23">
    <property type="entry name" value="THIOREDOXIN SUPERFAMILY PROTEIN"/>
    <property type="match status" value="1"/>
</dbReference>
<dbReference type="OrthoDB" id="40334at2759"/>
<reference evidence="1 2" key="1">
    <citation type="journal article" date="2009" name="Science">
        <title>Green evolution and dynamic adaptations revealed by genomes of the marine picoeukaryotes Micromonas.</title>
        <authorList>
            <person name="Worden A.Z."/>
            <person name="Lee J.H."/>
            <person name="Mock T."/>
            <person name="Rouze P."/>
            <person name="Simmons M.P."/>
            <person name="Aerts A.L."/>
            <person name="Allen A.E."/>
            <person name="Cuvelier M.L."/>
            <person name="Derelle E."/>
            <person name="Everett M.V."/>
            <person name="Foulon E."/>
            <person name="Grimwood J."/>
            <person name="Gundlach H."/>
            <person name="Henrissat B."/>
            <person name="Napoli C."/>
            <person name="McDonald S.M."/>
            <person name="Parker M.S."/>
            <person name="Rombauts S."/>
            <person name="Salamov A."/>
            <person name="Von Dassow P."/>
            <person name="Badger J.H."/>
            <person name="Coutinho P.M."/>
            <person name="Demir E."/>
            <person name="Dubchak I."/>
            <person name="Gentemann C."/>
            <person name="Eikrem W."/>
            <person name="Gready J.E."/>
            <person name="John U."/>
            <person name="Lanier W."/>
            <person name="Lindquist E.A."/>
            <person name="Lucas S."/>
            <person name="Mayer K.F."/>
            <person name="Moreau H."/>
            <person name="Not F."/>
            <person name="Otillar R."/>
            <person name="Panaud O."/>
            <person name="Pangilinan J."/>
            <person name="Paulsen I."/>
            <person name="Piegu B."/>
            <person name="Poliakov A."/>
            <person name="Robbens S."/>
            <person name="Schmutz J."/>
            <person name="Toulza E."/>
            <person name="Wyss T."/>
            <person name="Zelensky A."/>
            <person name="Zhou K."/>
            <person name="Armbrust E.V."/>
            <person name="Bhattacharya D."/>
            <person name="Goodenough U.W."/>
            <person name="Van de Peer Y."/>
            <person name="Grigoriev I.V."/>
        </authorList>
    </citation>
    <scope>NUCLEOTIDE SEQUENCE [LARGE SCALE GENOMIC DNA]</scope>
    <source>
        <strain evidence="1 2">CCMP1545</strain>
    </source>
</reference>
<name>C1N512_MICPC</name>
<dbReference type="RefSeq" id="XP_003062889.1">
    <property type="nucleotide sequence ID" value="XM_003062843.1"/>
</dbReference>
<gene>
    <name evidence="1" type="ORF">MICPUCDRAFT_52759</name>
</gene>
<dbReference type="AlphaFoldDB" id="C1N512"/>
<evidence type="ECO:0000313" key="1">
    <source>
        <dbReference type="EMBL" id="EEH52828.1"/>
    </source>
</evidence>
<dbReference type="Pfam" id="PF13911">
    <property type="entry name" value="AhpC-TSA_2"/>
    <property type="match status" value="1"/>
</dbReference>
<dbReference type="eggNOG" id="KOG4498">
    <property type="taxonomic scope" value="Eukaryota"/>
</dbReference>
<organism evidence="2">
    <name type="scientific">Micromonas pusilla (strain CCMP1545)</name>
    <name type="common">Picoplanktonic green alga</name>
    <dbReference type="NCBI Taxonomy" id="564608"/>
    <lineage>
        <taxon>Eukaryota</taxon>
        <taxon>Viridiplantae</taxon>
        <taxon>Chlorophyta</taxon>
        <taxon>Mamiellophyceae</taxon>
        <taxon>Mamiellales</taxon>
        <taxon>Mamiellaceae</taxon>
        <taxon>Micromonas</taxon>
    </lineage>
</organism>
<proteinExistence type="predicted"/>
<dbReference type="GeneID" id="9688329"/>
<sequence>MALSAQWRDDDKALAIQLRRDVKPTLDANGVKLIAVSIGTVDRAKEFVRETEFPIECLYADPENKCYDALRRVLLALDSIRPRWRCARRSLRTLSPGARFYPLTLRFRSPPATPFNSIPDAFQLHPDATLRLNKSLKNFSQKSTPEMLQARWKKDGAKDLREVFSHWKPWIPPKREQGFQQGGVFAFEGDECVYQFYDPSTGVHAPFDDWLVTLGVGPLESAPEPVPRPEKKKNDA</sequence>
<dbReference type="EMBL" id="GG663747">
    <property type="protein sequence ID" value="EEH52828.1"/>
    <property type="molecule type" value="Genomic_DNA"/>
</dbReference>
<dbReference type="PANTHER" id="PTHR28630">
    <property type="match status" value="1"/>
</dbReference>
<dbReference type="KEGG" id="mpp:MICPUCDRAFT_52759"/>
<accession>C1N512</accession>
<protein>
    <submittedName>
        <fullName evidence="1">Predicted protein</fullName>
    </submittedName>
</protein>
<dbReference type="InterPro" id="IPR032801">
    <property type="entry name" value="PXL2A/B/C"/>
</dbReference>
<evidence type="ECO:0000313" key="2">
    <source>
        <dbReference type="Proteomes" id="UP000001876"/>
    </source>
</evidence>
<keyword evidence="2" id="KW-1185">Reference proteome</keyword>
<dbReference type="Proteomes" id="UP000001876">
    <property type="component" value="Unassembled WGS sequence"/>
</dbReference>